<dbReference type="PANTHER" id="PTHR43817">
    <property type="entry name" value="GLYCOSYL HYDROLASE"/>
    <property type="match status" value="1"/>
</dbReference>
<gene>
    <name evidence="7" type="ORF">CS062_18870</name>
</gene>
<dbReference type="Gene3D" id="2.115.10.20">
    <property type="entry name" value="Glycosyl hydrolase domain, family 43"/>
    <property type="match status" value="1"/>
</dbReference>
<keyword evidence="8" id="KW-1185">Reference proteome</keyword>
<dbReference type="SUPFAM" id="SSF75005">
    <property type="entry name" value="Arabinanase/levansucrase/invertase"/>
    <property type="match status" value="1"/>
</dbReference>
<dbReference type="InterPro" id="IPR016828">
    <property type="entry name" value="Alpha-L-arabinofuranosidase"/>
</dbReference>
<dbReference type="AlphaFoldDB" id="A0A2G9C5I7"/>
<name>A0A2G9C5I7_9BURK</name>
<dbReference type="Proteomes" id="UP000231501">
    <property type="component" value="Unassembled WGS sequence"/>
</dbReference>
<feature type="region of interest" description="Disordered" evidence="6">
    <location>
        <begin position="297"/>
        <end position="317"/>
    </location>
</feature>
<dbReference type="Pfam" id="PF04616">
    <property type="entry name" value="Glyco_hydro_43"/>
    <property type="match status" value="1"/>
</dbReference>
<evidence type="ECO:0000313" key="8">
    <source>
        <dbReference type="Proteomes" id="UP000231501"/>
    </source>
</evidence>
<keyword evidence="4 5" id="KW-0326">Glycosidase</keyword>
<sequence>MPLNWSHPLIPQRADPHLSLHDGRYWFTASVPGFDAIELRSAARIEDLPGASPRIVWTRHEQGPASWHIWAPELHRVDGRWLIYFAGGERDDIWKIRMHVLENAHADPTQGEWIERGQIHTPLDDFALDATTFRHGGEQYLCWAEADRARQGKTNLYLATLANAWTLKSAPTLISEAVLPWERVGFAVNEGPAVLQRFGRVLVAYSAAVTDANYCMGLVWADAQADLLDPSVWHKSPTPVFASANGQYGPGHNSFTTTLDGRTDLLVYHARSYRDIVGDPLHDPNRHARVQPFGWRADGLPDFGQPQPDGPVQAVDA</sequence>
<evidence type="ECO:0000313" key="7">
    <source>
        <dbReference type="EMBL" id="PIM51612.1"/>
    </source>
</evidence>
<evidence type="ECO:0000256" key="6">
    <source>
        <dbReference type="SAM" id="MobiDB-lite"/>
    </source>
</evidence>
<evidence type="ECO:0000256" key="1">
    <source>
        <dbReference type="ARBA" id="ARBA00009865"/>
    </source>
</evidence>
<protein>
    <submittedName>
        <fullName evidence="7">Alpha-N-arabinofuranosidase</fullName>
    </submittedName>
</protein>
<evidence type="ECO:0000256" key="4">
    <source>
        <dbReference type="ARBA" id="ARBA00023295"/>
    </source>
</evidence>
<keyword evidence="2" id="KW-0732">Signal</keyword>
<dbReference type="InterPro" id="IPR023296">
    <property type="entry name" value="Glyco_hydro_beta-prop_sf"/>
</dbReference>
<dbReference type="EMBL" id="PEOG01000058">
    <property type="protein sequence ID" value="PIM51612.1"/>
    <property type="molecule type" value="Genomic_DNA"/>
</dbReference>
<dbReference type="PANTHER" id="PTHR43817:SF1">
    <property type="entry name" value="HYDROLASE, FAMILY 43, PUTATIVE (AFU_ORTHOLOGUE AFUA_3G01660)-RELATED"/>
    <property type="match status" value="1"/>
</dbReference>
<keyword evidence="3 5" id="KW-0378">Hydrolase</keyword>
<proteinExistence type="inferred from homology"/>
<dbReference type="InterPro" id="IPR006710">
    <property type="entry name" value="Glyco_hydro_43"/>
</dbReference>
<dbReference type="RefSeq" id="WP_099863124.1">
    <property type="nucleotide sequence ID" value="NZ_PEOG01000058.1"/>
</dbReference>
<accession>A0A2G9C5I7</accession>
<reference evidence="7 8" key="1">
    <citation type="submission" date="2017-11" db="EMBL/GenBank/DDBJ databases">
        <title>Draft genome sequence of Mitsuaria sp. HWN-4.</title>
        <authorList>
            <person name="Gundlapally S.R."/>
        </authorList>
    </citation>
    <scope>NUCLEOTIDE SEQUENCE [LARGE SCALE GENOMIC DNA]</scope>
    <source>
        <strain evidence="7 8">HWN-4</strain>
    </source>
</reference>
<evidence type="ECO:0000256" key="5">
    <source>
        <dbReference type="RuleBase" id="RU361187"/>
    </source>
</evidence>
<dbReference type="GO" id="GO:0005975">
    <property type="term" value="P:carbohydrate metabolic process"/>
    <property type="evidence" value="ECO:0007669"/>
    <property type="project" value="InterPro"/>
</dbReference>
<dbReference type="OrthoDB" id="177947at2"/>
<dbReference type="PIRSF" id="PIRSF025414">
    <property type="entry name" value="Alpha-L-arabinofuranosidase"/>
    <property type="match status" value="1"/>
</dbReference>
<evidence type="ECO:0000256" key="3">
    <source>
        <dbReference type="ARBA" id="ARBA00022801"/>
    </source>
</evidence>
<evidence type="ECO:0000256" key="2">
    <source>
        <dbReference type="ARBA" id="ARBA00022729"/>
    </source>
</evidence>
<organism evidence="7 8">
    <name type="scientific">Roseateles chitinivorans</name>
    <dbReference type="NCBI Taxonomy" id="2917965"/>
    <lineage>
        <taxon>Bacteria</taxon>
        <taxon>Pseudomonadati</taxon>
        <taxon>Pseudomonadota</taxon>
        <taxon>Betaproteobacteria</taxon>
        <taxon>Burkholderiales</taxon>
        <taxon>Sphaerotilaceae</taxon>
        <taxon>Roseateles</taxon>
    </lineage>
</organism>
<comment type="similarity">
    <text evidence="1 5">Belongs to the glycosyl hydrolase 43 family.</text>
</comment>
<comment type="caution">
    <text evidence="7">The sequence shown here is derived from an EMBL/GenBank/DDBJ whole genome shotgun (WGS) entry which is preliminary data.</text>
</comment>
<dbReference type="GO" id="GO:0004553">
    <property type="term" value="F:hydrolase activity, hydrolyzing O-glycosyl compounds"/>
    <property type="evidence" value="ECO:0007669"/>
    <property type="project" value="InterPro"/>
</dbReference>